<evidence type="ECO:0000256" key="2">
    <source>
        <dbReference type="ARBA" id="ARBA00004687"/>
    </source>
</evidence>
<dbReference type="RefSeq" id="XP_029320779.1">
    <property type="nucleotide sequence ID" value="XM_029464920.1"/>
</dbReference>
<dbReference type="GeneID" id="40383067"/>
<keyword evidence="4 11" id="KW-0328">Glycosyltransferase</keyword>
<evidence type="ECO:0000313" key="13">
    <source>
        <dbReference type="EMBL" id="AWU75302.1"/>
    </source>
</evidence>
<comment type="subcellular location">
    <subcellularLocation>
        <location evidence="1 11">Endoplasmic reticulum membrane</location>
        <topology evidence="1 11">Multi-pass membrane protein</topology>
    </subcellularLocation>
</comment>
<keyword evidence="8 11" id="KW-1133">Transmembrane helix</keyword>
<dbReference type="AlphaFoldDB" id="A0A2U9R1U8"/>
<evidence type="ECO:0000256" key="12">
    <source>
        <dbReference type="SAM" id="SignalP"/>
    </source>
</evidence>
<dbReference type="GO" id="GO:0005789">
    <property type="term" value="C:endoplasmic reticulum membrane"/>
    <property type="evidence" value="ECO:0007669"/>
    <property type="project" value="UniProtKB-SubCell"/>
</dbReference>
<protein>
    <recommendedName>
        <fullName evidence="11">Mannosyltransferase</fullName>
        <ecNumber evidence="11">2.4.1.-</ecNumber>
    </recommendedName>
</protein>
<keyword evidence="9 11" id="KW-0472">Membrane</keyword>
<sequence>MTGTWRTLLFASLVAKFYFATQPSYIHPDEFFQSFQILYNDNLPWEVQDASNINRSVVPLLITHYPSIWLGNKLGFEPIQIYMLSRIQMTTLSWIITDWCLYRLIPSKHERIKSLLFTTTSYLTLVHQSHTLSNSLETLLLLLTLYLINDIRFFLEQQGTNYSLTKLAILGTLISFGTFNRITFGAWILIPSFYLFEFFVYRPKRSLVPIVSFILTSMLIIFIDKKYYDSPSWTIAPLNNLIYNMKTSNLAHHGLHSRFTHILVNYPQIVGPLIFSIFPFNTNYIRTISFLSVVSGFSILSIFPHQELRFLLPSVPLLSSLTSFSTSQQPRLEKFQKLVLPLWIIYTAVMSLIYGLFHQAGIVPSLVELNSILPENGGSSVLYWRTYPAPTWMLSLSQNFEYISKSDDDLIQIPDACSDYFVNMMGVDSEIVLQVNEKLFQCGEVYLVAPKNAMLHIDRPYITIWESFWHLDLDHFEFHKFGIDTLRPGIGIYKLL</sequence>
<feature type="chain" id="PRO_5015971208" description="Mannosyltransferase" evidence="12">
    <location>
        <begin position="21"/>
        <end position="496"/>
    </location>
</feature>
<name>A0A2U9R1U8_PICKU</name>
<evidence type="ECO:0000313" key="14">
    <source>
        <dbReference type="Proteomes" id="UP000249293"/>
    </source>
</evidence>
<dbReference type="OrthoDB" id="10066429at2759"/>
<feature type="transmembrane region" description="Helical" evidence="11">
    <location>
        <begin position="206"/>
        <end position="223"/>
    </location>
</feature>
<keyword evidence="12" id="KW-0732">Signal</keyword>
<dbReference type="Proteomes" id="UP000249293">
    <property type="component" value="Chromosome 2"/>
</dbReference>
<evidence type="ECO:0000256" key="4">
    <source>
        <dbReference type="ARBA" id="ARBA00022676"/>
    </source>
</evidence>
<evidence type="ECO:0000256" key="9">
    <source>
        <dbReference type="ARBA" id="ARBA00023136"/>
    </source>
</evidence>
<comment type="caution">
    <text evidence="11">Lacks conserved residue(s) required for the propagation of feature annotation.</text>
</comment>
<organism evidence="13 14">
    <name type="scientific">Pichia kudriavzevii</name>
    <name type="common">Yeast</name>
    <name type="synonym">Issatchenkia orientalis</name>
    <dbReference type="NCBI Taxonomy" id="4909"/>
    <lineage>
        <taxon>Eukaryota</taxon>
        <taxon>Fungi</taxon>
        <taxon>Dikarya</taxon>
        <taxon>Ascomycota</taxon>
        <taxon>Saccharomycotina</taxon>
        <taxon>Pichiomycetes</taxon>
        <taxon>Pichiales</taxon>
        <taxon>Pichiaceae</taxon>
        <taxon>Pichia</taxon>
    </lineage>
</organism>
<evidence type="ECO:0000256" key="8">
    <source>
        <dbReference type="ARBA" id="ARBA00022989"/>
    </source>
</evidence>
<evidence type="ECO:0000256" key="11">
    <source>
        <dbReference type="RuleBase" id="RU363075"/>
    </source>
</evidence>
<evidence type="ECO:0000256" key="1">
    <source>
        <dbReference type="ARBA" id="ARBA00004477"/>
    </source>
</evidence>
<keyword evidence="6 11" id="KW-0812">Transmembrane</keyword>
<dbReference type="PANTHER" id="PTHR22760:SF3">
    <property type="entry name" value="GPI MANNOSYLTRANSFERASE 4"/>
    <property type="match status" value="1"/>
</dbReference>
<dbReference type="InterPro" id="IPR005599">
    <property type="entry name" value="GPI_mannosylTrfase"/>
</dbReference>
<accession>A0A2U9R1U8</accession>
<feature type="transmembrane region" description="Helical" evidence="11">
    <location>
        <begin position="167"/>
        <end position="194"/>
    </location>
</feature>
<reference evidence="13 14" key="1">
    <citation type="submission" date="2018-06" db="EMBL/GenBank/DDBJ databases">
        <title>Population genomics shows no distinction between pathogenic Candida krusei and environmental Pichia kudriavzevii: One species, four names.</title>
        <authorList>
            <person name="Douglass A.P."/>
            <person name="Offei B."/>
            <person name="Braun-Galleani S."/>
            <person name="Coughlan A.Y."/>
            <person name="Martos A."/>
            <person name="Ortiz-Merino R.A."/>
            <person name="Byrne K.P."/>
            <person name="Wolfe K.H."/>
        </authorList>
    </citation>
    <scope>NUCLEOTIDE SEQUENCE [LARGE SCALE GENOMIC DNA]</scope>
    <source>
        <strain evidence="13 14">CBS573</strain>
    </source>
</reference>
<feature type="signal peptide" evidence="12">
    <location>
        <begin position="1"/>
        <end position="20"/>
    </location>
</feature>
<evidence type="ECO:0000256" key="7">
    <source>
        <dbReference type="ARBA" id="ARBA00022824"/>
    </source>
</evidence>
<proteinExistence type="inferred from homology"/>
<dbReference type="VEuPathDB" id="FungiDB:C5L36_0B05490"/>
<evidence type="ECO:0000256" key="10">
    <source>
        <dbReference type="ARBA" id="ARBA00038466"/>
    </source>
</evidence>
<keyword evidence="3" id="KW-0337">GPI-anchor biosynthesis</keyword>
<comment type="pathway">
    <text evidence="2">Glycolipid biosynthesis; glycosylphosphatidylinositol-anchor biosynthesis.</text>
</comment>
<dbReference type="PANTHER" id="PTHR22760">
    <property type="entry name" value="GLYCOSYLTRANSFERASE"/>
    <property type="match status" value="1"/>
</dbReference>
<feature type="transmembrane region" description="Helical" evidence="11">
    <location>
        <begin position="338"/>
        <end position="357"/>
    </location>
</feature>
<dbReference type="EMBL" id="CP028774">
    <property type="protein sequence ID" value="AWU75302.1"/>
    <property type="molecule type" value="Genomic_DNA"/>
</dbReference>
<dbReference type="STRING" id="4909.A0A2U9R1U8"/>
<evidence type="ECO:0000256" key="3">
    <source>
        <dbReference type="ARBA" id="ARBA00022502"/>
    </source>
</evidence>
<keyword evidence="14" id="KW-1185">Reference proteome</keyword>
<dbReference type="KEGG" id="pkz:C5L36_0B05490"/>
<dbReference type="GO" id="GO:0000026">
    <property type="term" value="F:alpha-1,2-mannosyltransferase activity"/>
    <property type="evidence" value="ECO:0007669"/>
    <property type="project" value="TreeGrafter"/>
</dbReference>
<evidence type="ECO:0000256" key="5">
    <source>
        <dbReference type="ARBA" id="ARBA00022679"/>
    </source>
</evidence>
<dbReference type="GO" id="GO:0006506">
    <property type="term" value="P:GPI anchor biosynthetic process"/>
    <property type="evidence" value="ECO:0007669"/>
    <property type="project" value="UniProtKB-KW"/>
</dbReference>
<evidence type="ECO:0000256" key="6">
    <source>
        <dbReference type="ARBA" id="ARBA00022692"/>
    </source>
</evidence>
<dbReference type="Pfam" id="PF03901">
    <property type="entry name" value="Glyco_transf_22"/>
    <property type="match status" value="1"/>
</dbReference>
<gene>
    <name evidence="13" type="ORF">C5L36_0B05490</name>
</gene>
<dbReference type="EC" id="2.4.1.-" evidence="11"/>
<keyword evidence="7 11" id="KW-0256">Endoplasmic reticulum</keyword>
<keyword evidence="5" id="KW-0808">Transferase</keyword>
<comment type="similarity">
    <text evidence="10">Belongs to the glycosyltransferase 22 family. PIGZ subfamily.</text>
</comment>